<dbReference type="EMBL" id="MU276319">
    <property type="protein sequence ID" value="KAI0039327.1"/>
    <property type="molecule type" value="Genomic_DNA"/>
</dbReference>
<protein>
    <submittedName>
        <fullName evidence="1">Uncharacterized protein</fullName>
    </submittedName>
</protein>
<accession>A0ACB8R621</accession>
<gene>
    <name evidence="1" type="ORF">FA95DRAFT_1504315</name>
</gene>
<dbReference type="Proteomes" id="UP000814033">
    <property type="component" value="Unassembled WGS sequence"/>
</dbReference>
<proteinExistence type="predicted"/>
<reference evidence="1" key="2">
    <citation type="journal article" date="2022" name="New Phytol.">
        <title>Evolutionary transition to the ectomycorrhizal habit in the genomes of a hyperdiverse lineage of mushroom-forming fungi.</title>
        <authorList>
            <person name="Looney B."/>
            <person name="Miyauchi S."/>
            <person name="Morin E."/>
            <person name="Drula E."/>
            <person name="Courty P.E."/>
            <person name="Kohler A."/>
            <person name="Kuo A."/>
            <person name="LaButti K."/>
            <person name="Pangilinan J."/>
            <person name="Lipzen A."/>
            <person name="Riley R."/>
            <person name="Andreopoulos W."/>
            <person name="He G."/>
            <person name="Johnson J."/>
            <person name="Nolan M."/>
            <person name="Tritt A."/>
            <person name="Barry K.W."/>
            <person name="Grigoriev I.V."/>
            <person name="Nagy L.G."/>
            <person name="Hibbett D."/>
            <person name="Henrissat B."/>
            <person name="Matheny P.B."/>
            <person name="Labbe J."/>
            <person name="Martin F.M."/>
        </authorList>
    </citation>
    <scope>NUCLEOTIDE SEQUENCE</scope>
    <source>
        <strain evidence="1">FP105234-sp</strain>
    </source>
</reference>
<feature type="non-terminal residue" evidence="1">
    <location>
        <position position="1"/>
    </location>
</feature>
<name>A0ACB8R621_9AGAM</name>
<evidence type="ECO:0000313" key="2">
    <source>
        <dbReference type="Proteomes" id="UP000814033"/>
    </source>
</evidence>
<evidence type="ECO:0000313" key="1">
    <source>
        <dbReference type="EMBL" id="KAI0039327.1"/>
    </source>
</evidence>
<organism evidence="1 2">
    <name type="scientific">Auriscalpium vulgare</name>
    <dbReference type="NCBI Taxonomy" id="40419"/>
    <lineage>
        <taxon>Eukaryota</taxon>
        <taxon>Fungi</taxon>
        <taxon>Dikarya</taxon>
        <taxon>Basidiomycota</taxon>
        <taxon>Agaricomycotina</taxon>
        <taxon>Agaricomycetes</taxon>
        <taxon>Russulales</taxon>
        <taxon>Auriscalpiaceae</taxon>
        <taxon>Auriscalpium</taxon>
    </lineage>
</organism>
<keyword evidence="2" id="KW-1185">Reference proteome</keyword>
<reference evidence="1" key="1">
    <citation type="submission" date="2021-02" db="EMBL/GenBank/DDBJ databases">
        <authorList>
            <consortium name="DOE Joint Genome Institute"/>
            <person name="Ahrendt S."/>
            <person name="Looney B.P."/>
            <person name="Miyauchi S."/>
            <person name="Morin E."/>
            <person name="Drula E."/>
            <person name="Courty P.E."/>
            <person name="Chicoki N."/>
            <person name="Fauchery L."/>
            <person name="Kohler A."/>
            <person name="Kuo A."/>
            <person name="Labutti K."/>
            <person name="Pangilinan J."/>
            <person name="Lipzen A."/>
            <person name="Riley R."/>
            <person name="Andreopoulos W."/>
            <person name="He G."/>
            <person name="Johnson J."/>
            <person name="Barry K.W."/>
            <person name="Grigoriev I.V."/>
            <person name="Nagy L."/>
            <person name="Hibbett D."/>
            <person name="Henrissat B."/>
            <person name="Matheny P.B."/>
            <person name="Labbe J."/>
            <person name="Martin F."/>
        </authorList>
    </citation>
    <scope>NUCLEOTIDE SEQUENCE</scope>
    <source>
        <strain evidence="1">FP105234-sp</strain>
    </source>
</reference>
<sequence length="130" mass="15098">GLDIVKQIRDLTRIPQSTLYRIWSQYRTTVSVSKTPAVSCGRPRIILHHDAQYLLCLARYHPPQFLDEYAYRLEHARSLSVSLTTIHRTFTQAGLSVKRVQKLAKERSPLKRANYLRRIGSYSPVMDTTR</sequence>
<comment type="caution">
    <text evidence="1">The sequence shown here is derived from an EMBL/GenBank/DDBJ whole genome shotgun (WGS) entry which is preliminary data.</text>
</comment>